<dbReference type="OrthoDB" id="2443937at2759"/>
<dbReference type="VEuPathDB" id="FungiDB:RhiirFUN_015115"/>
<dbReference type="EMBL" id="LLXJ01000364">
    <property type="protein sequence ID" value="PKC10667.1"/>
    <property type="molecule type" value="Genomic_DNA"/>
</dbReference>
<reference evidence="1 4" key="1">
    <citation type="submission" date="2016-04" db="EMBL/GenBank/DDBJ databases">
        <title>Genome analyses suggest a sexual origin of heterokaryosis in a supposedly ancient asexual fungus.</title>
        <authorList>
            <person name="Ropars J."/>
            <person name="Sedzielewska K."/>
            <person name="Noel J."/>
            <person name="Charron P."/>
            <person name="Farinelli L."/>
            <person name="Marton T."/>
            <person name="Kruger M."/>
            <person name="Pelin A."/>
            <person name="Brachmann A."/>
            <person name="Corradi N."/>
        </authorList>
    </citation>
    <scope>NUCLEOTIDE SEQUENCE [LARGE SCALE GENOMIC DNA]</scope>
    <source>
        <strain evidence="1 4">A5</strain>
    </source>
</reference>
<dbReference type="Proteomes" id="UP000232722">
    <property type="component" value="Unassembled WGS sequence"/>
</dbReference>
<protein>
    <submittedName>
        <fullName evidence="1">Uncharacterized protein</fullName>
    </submittedName>
</protein>
<reference evidence="2 3" key="4">
    <citation type="submission" date="2017-10" db="EMBL/GenBank/DDBJ databases">
        <title>Genome analyses suggest a sexual origin of heterokaryosis in a supposedly ancient asexual fungus.</title>
        <authorList>
            <person name="Corradi N."/>
            <person name="Sedzielewska K."/>
            <person name="Noel J."/>
            <person name="Charron P."/>
            <person name="Farinelli L."/>
            <person name="Marton T."/>
            <person name="Kruger M."/>
            <person name="Pelin A."/>
            <person name="Brachmann A."/>
            <person name="Corradi N."/>
        </authorList>
    </citation>
    <scope>NUCLEOTIDE SEQUENCE [LARGE SCALE GENOMIC DNA]</scope>
    <source>
        <strain evidence="2 3">A1</strain>
    </source>
</reference>
<gene>
    <name evidence="2" type="ORF">RhiirA1_410505</name>
    <name evidence="1" type="ORF">RhiirA5_355226</name>
</gene>
<dbReference type="VEuPathDB" id="FungiDB:RhiirA1_410505"/>
<evidence type="ECO:0000313" key="2">
    <source>
        <dbReference type="EMBL" id="PKC73458.1"/>
    </source>
</evidence>
<name>A0A2I1DZR7_9GLOM</name>
<dbReference type="AlphaFoldDB" id="A0A2I1DZR7"/>
<reference evidence="1 4" key="2">
    <citation type="submission" date="2017-09" db="EMBL/GenBank/DDBJ databases">
        <title>Extensive intraspecific genome diversity in a model arbuscular mycorrhizal fungus.</title>
        <authorList>
            <person name="Chen E.C."/>
            <person name="Morin E."/>
            <person name="Beaudet D."/>
            <person name="Noel J."/>
            <person name="Ndikumana S."/>
            <person name="Charron P."/>
            <person name="St-Onge C."/>
            <person name="Giorgi J."/>
            <person name="Grigoriev I.V."/>
            <person name="Roux C."/>
            <person name="Martin F.M."/>
            <person name="Corradi N."/>
        </authorList>
    </citation>
    <scope>NUCLEOTIDE SEQUENCE [LARGE SCALE GENOMIC DNA]</scope>
    <source>
        <strain evidence="1 4">A5</strain>
    </source>
</reference>
<dbReference type="VEuPathDB" id="FungiDB:FUN_018684"/>
<evidence type="ECO:0000313" key="1">
    <source>
        <dbReference type="EMBL" id="PKC10667.1"/>
    </source>
</evidence>
<comment type="caution">
    <text evidence="1">The sequence shown here is derived from an EMBL/GenBank/DDBJ whole genome shotgun (WGS) entry which is preliminary data.</text>
</comment>
<reference evidence="2 3" key="3">
    <citation type="submission" date="2017-10" db="EMBL/GenBank/DDBJ databases">
        <title>Extensive intraspecific genome diversity in a model arbuscular mycorrhizal fungus.</title>
        <authorList>
            <person name="Chen E.C.H."/>
            <person name="Morin E."/>
            <person name="Baudet D."/>
            <person name="Noel J."/>
            <person name="Ndikumana S."/>
            <person name="Charron P."/>
            <person name="St-Onge C."/>
            <person name="Giorgi J."/>
            <person name="Grigoriev I.V."/>
            <person name="Roux C."/>
            <person name="Martin F.M."/>
            <person name="Corradi N."/>
        </authorList>
    </citation>
    <scope>NUCLEOTIDE SEQUENCE [LARGE SCALE GENOMIC DNA]</scope>
    <source>
        <strain evidence="2 3">A1</strain>
    </source>
</reference>
<organism evidence="1 4">
    <name type="scientific">Rhizophagus irregularis</name>
    <dbReference type="NCBI Taxonomy" id="588596"/>
    <lineage>
        <taxon>Eukaryota</taxon>
        <taxon>Fungi</taxon>
        <taxon>Fungi incertae sedis</taxon>
        <taxon>Mucoromycota</taxon>
        <taxon>Glomeromycotina</taxon>
        <taxon>Glomeromycetes</taxon>
        <taxon>Glomerales</taxon>
        <taxon>Glomeraceae</taxon>
        <taxon>Rhizophagus</taxon>
    </lineage>
</organism>
<dbReference type="Proteomes" id="UP000232688">
    <property type="component" value="Unassembled WGS sequence"/>
</dbReference>
<dbReference type="EMBL" id="LLXH01000086">
    <property type="protein sequence ID" value="PKC73458.1"/>
    <property type="molecule type" value="Genomic_DNA"/>
</dbReference>
<accession>A0A2I1DZR7</accession>
<proteinExistence type="predicted"/>
<evidence type="ECO:0000313" key="4">
    <source>
        <dbReference type="Proteomes" id="UP000232722"/>
    </source>
</evidence>
<evidence type="ECO:0000313" key="3">
    <source>
        <dbReference type="Proteomes" id="UP000232688"/>
    </source>
</evidence>
<sequence length="97" mass="11389">MSNIYKVISSFFKTKSYKEWSIIACLQFISENAAINFEDRESILDDMKRKVKSISNNQNILSHARNKATSIYSSFDKTAERREVRDLFERIEKKASQ</sequence>